<evidence type="ECO:0000256" key="9">
    <source>
        <dbReference type="ARBA" id="ARBA00023002"/>
    </source>
</evidence>
<dbReference type="GO" id="GO:0016705">
    <property type="term" value="F:oxidoreductase activity, acting on paired donors, with incorporation or reduction of molecular oxygen"/>
    <property type="evidence" value="ECO:0007669"/>
    <property type="project" value="InterPro"/>
</dbReference>
<dbReference type="EMBL" id="JABCKI010000033">
    <property type="protein sequence ID" value="KAG5653790.1"/>
    <property type="molecule type" value="Genomic_DNA"/>
</dbReference>
<evidence type="ECO:0000256" key="4">
    <source>
        <dbReference type="ARBA" id="ARBA00010617"/>
    </source>
</evidence>
<comment type="similarity">
    <text evidence="4">Belongs to the cytochrome P450 family.</text>
</comment>
<gene>
    <name evidence="14" type="ORF">H0H81_010460</name>
</gene>
<protein>
    <recommendedName>
        <fullName evidence="16">Cytochrome P450</fullName>
    </recommendedName>
</protein>
<evidence type="ECO:0000256" key="7">
    <source>
        <dbReference type="ARBA" id="ARBA00022723"/>
    </source>
</evidence>
<comment type="cofactor">
    <cofactor evidence="1">
        <name>heme</name>
        <dbReference type="ChEBI" id="CHEBI:30413"/>
    </cofactor>
</comment>
<evidence type="ECO:0000256" key="2">
    <source>
        <dbReference type="ARBA" id="ARBA00004370"/>
    </source>
</evidence>
<reference evidence="14" key="2">
    <citation type="submission" date="2021-10" db="EMBL/GenBank/DDBJ databases">
        <title>Phylogenomics reveals ancestral predisposition of the termite-cultivated fungus Termitomyces towards a domesticated lifestyle.</title>
        <authorList>
            <person name="Auxier B."/>
            <person name="Grum-Grzhimaylo A."/>
            <person name="Cardenas M.E."/>
            <person name="Lodge J.D."/>
            <person name="Laessoe T."/>
            <person name="Pedersen O."/>
            <person name="Smith M.E."/>
            <person name="Kuyper T.W."/>
            <person name="Franco-Molano E.A."/>
            <person name="Baroni T.J."/>
            <person name="Aanen D.K."/>
        </authorList>
    </citation>
    <scope>NUCLEOTIDE SEQUENCE</scope>
    <source>
        <strain evidence="14">D49</strain>
    </source>
</reference>
<dbReference type="GO" id="GO:0016020">
    <property type="term" value="C:membrane"/>
    <property type="evidence" value="ECO:0007669"/>
    <property type="project" value="UniProtKB-SubCell"/>
</dbReference>
<name>A0A9P7KMH2_9AGAR</name>
<evidence type="ECO:0000313" key="15">
    <source>
        <dbReference type="Proteomes" id="UP000717328"/>
    </source>
</evidence>
<evidence type="ECO:0000256" key="10">
    <source>
        <dbReference type="ARBA" id="ARBA00023004"/>
    </source>
</evidence>
<evidence type="ECO:0000256" key="12">
    <source>
        <dbReference type="ARBA" id="ARBA00023136"/>
    </source>
</evidence>
<comment type="caution">
    <text evidence="14">The sequence shown here is derived from an EMBL/GenBank/DDBJ whole genome shotgun (WGS) entry which is preliminary data.</text>
</comment>
<feature type="chain" id="PRO_5040270812" description="Cytochrome P450" evidence="13">
    <location>
        <begin position="23"/>
        <end position="369"/>
    </location>
</feature>
<dbReference type="InterPro" id="IPR050121">
    <property type="entry name" value="Cytochrome_P450_monoxygenase"/>
</dbReference>
<dbReference type="OrthoDB" id="1470350at2759"/>
<evidence type="ECO:0000256" key="11">
    <source>
        <dbReference type="ARBA" id="ARBA00023033"/>
    </source>
</evidence>
<dbReference type="Pfam" id="PF00067">
    <property type="entry name" value="p450"/>
    <property type="match status" value="1"/>
</dbReference>
<reference evidence="14" key="1">
    <citation type="submission" date="2021-02" db="EMBL/GenBank/DDBJ databases">
        <authorList>
            <person name="Nieuwenhuis M."/>
            <person name="Van De Peppel L.J.J."/>
        </authorList>
    </citation>
    <scope>NUCLEOTIDE SEQUENCE</scope>
    <source>
        <strain evidence="14">D49</strain>
    </source>
</reference>
<evidence type="ECO:0000256" key="6">
    <source>
        <dbReference type="ARBA" id="ARBA00022692"/>
    </source>
</evidence>
<keyword evidence="10" id="KW-0408">Iron</keyword>
<dbReference type="AlphaFoldDB" id="A0A9P7KMH2"/>
<evidence type="ECO:0000256" key="5">
    <source>
        <dbReference type="ARBA" id="ARBA00022617"/>
    </source>
</evidence>
<keyword evidence="9" id="KW-0560">Oxidoreductase</keyword>
<keyword evidence="11" id="KW-0503">Monooxygenase</keyword>
<comment type="subcellular location">
    <subcellularLocation>
        <location evidence="2">Membrane</location>
    </subcellularLocation>
</comment>
<keyword evidence="5" id="KW-0349">Heme</keyword>
<dbReference type="PANTHER" id="PTHR24305:SF166">
    <property type="entry name" value="CYTOCHROME P450 12A4, MITOCHONDRIAL-RELATED"/>
    <property type="match status" value="1"/>
</dbReference>
<evidence type="ECO:0000256" key="13">
    <source>
        <dbReference type="SAM" id="SignalP"/>
    </source>
</evidence>
<organism evidence="14 15">
    <name type="scientific">Sphagnurus paluster</name>
    <dbReference type="NCBI Taxonomy" id="117069"/>
    <lineage>
        <taxon>Eukaryota</taxon>
        <taxon>Fungi</taxon>
        <taxon>Dikarya</taxon>
        <taxon>Basidiomycota</taxon>
        <taxon>Agaricomycotina</taxon>
        <taxon>Agaricomycetes</taxon>
        <taxon>Agaricomycetidae</taxon>
        <taxon>Agaricales</taxon>
        <taxon>Tricholomatineae</taxon>
        <taxon>Lyophyllaceae</taxon>
        <taxon>Sphagnurus</taxon>
    </lineage>
</organism>
<dbReference type="InterPro" id="IPR001128">
    <property type="entry name" value="Cyt_P450"/>
</dbReference>
<evidence type="ECO:0000256" key="3">
    <source>
        <dbReference type="ARBA" id="ARBA00004721"/>
    </source>
</evidence>
<dbReference type="Proteomes" id="UP000717328">
    <property type="component" value="Unassembled WGS sequence"/>
</dbReference>
<keyword evidence="8" id="KW-1133">Transmembrane helix</keyword>
<keyword evidence="12" id="KW-0472">Membrane</keyword>
<keyword evidence="6" id="KW-0812">Transmembrane</keyword>
<feature type="signal peptide" evidence="13">
    <location>
        <begin position="1"/>
        <end position="22"/>
    </location>
</feature>
<proteinExistence type="inferred from homology"/>
<dbReference type="SUPFAM" id="SSF48264">
    <property type="entry name" value="Cytochrome P450"/>
    <property type="match status" value="1"/>
</dbReference>
<evidence type="ECO:0000313" key="14">
    <source>
        <dbReference type="EMBL" id="KAG5653790.1"/>
    </source>
</evidence>
<evidence type="ECO:0000256" key="8">
    <source>
        <dbReference type="ARBA" id="ARBA00022989"/>
    </source>
</evidence>
<evidence type="ECO:0008006" key="16">
    <source>
        <dbReference type="Google" id="ProtNLM"/>
    </source>
</evidence>
<keyword evidence="13" id="KW-0732">Signal</keyword>
<accession>A0A9P7KMH2</accession>
<dbReference type="Gene3D" id="1.10.630.10">
    <property type="entry name" value="Cytochrome P450"/>
    <property type="match status" value="1"/>
</dbReference>
<keyword evidence="15" id="KW-1185">Reference proteome</keyword>
<dbReference type="InterPro" id="IPR036396">
    <property type="entry name" value="Cyt_P450_sf"/>
</dbReference>
<dbReference type="GO" id="GO:0005506">
    <property type="term" value="F:iron ion binding"/>
    <property type="evidence" value="ECO:0007669"/>
    <property type="project" value="InterPro"/>
</dbReference>
<keyword evidence="7" id="KW-0479">Metal-binding</keyword>
<comment type="pathway">
    <text evidence="3">Secondary metabolite biosynthesis; terpenoid biosynthesis.</text>
</comment>
<evidence type="ECO:0000256" key="1">
    <source>
        <dbReference type="ARBA" id="ARBA00001971"/>
    </source>
</evidence>
<dbReference type="GO" id="GO:0020037">
    <property type="term" value="F:heme binding"/>
    <property type="evidence" value="ECO:0007669"/>
    <property type="project" value="InterPro"/>
</dbReference>
<sequence>MSLVTSALFLVLLSFVLRKAYQWFTRISVAHIPGPKPGSTILGKTAFRIFALDFGITMGLIRKLEPARIRAVRRERREVARLVSGKGLLWAEGDVHKRQRKIMLPGFSATEAKRYLPAFTSYAIKLCDKWKDMIFSADDQSTVVDIPFWASRCTLDAIGEVAFDYEFGSLDDADNTLGQAFSNLLFDTCGKLTDAQIFTQNIIAYIPTRLTEFLGDNLPSKKLLHARETAKLSTAVGKDLVAQKMDAHLKGIEKHDILSLLIKANLSENQSSRLSEEELLGVMRLVILAGHETTANTFSWMLHELSRHPDMQTKLRKEILEMRRTIEARGDSSYTPADLDSMSYLNAVLKVRTSYISDFIDIDGFGTGV</sequence>
<dbReference type="PANTHER" id="PTHR24305">
    <property type="entry name" value="CYTOCHROME P450"/>
    <property type="match status" value="1"/>
</dbReference>
<dbReference type="GO" id="GO:0004497">
    <property type="term" value="F:monooxygenase activity"/>
    <property type="evidence" value="ECO:0007669"/>
    <property type="project" value="UniProtKB-KW"/>
</dbReference>